<dbReference type="PANTHER" id="PTHR34703">
    <property type="entry name" value="ANTIPORTER SUBUNIT MNHG2-RELATED"/>
    <property type="match status" value="1"/>
</dbReference>
<sequence length="124" mass="13363">MIWDIVISVCLVIGAIFTFVGSIGLLKLDTPMKRVHAPTKASTLGVGSLLLASMIHAFVYEGGSLHELLIMAFLFVTAPISANFISKVNLHREDVDPTPPPPGDRTWSTFDTGPADVGEPHHID</sequence>
<dbReference type="InterPro" id="IPR005133">
    <property type="entry name" value="PhaG_MnhG_YufB"/>
</dbReference>
<evidence type="ECO:0000313" key="4">
    <source>
        <dbReference type="Proteomes" id="UP000244912"/>
    </source>
</evidence>
<feature type="transmembrane region" description="Helical" evidence="2">
    <location>
        <begin position="65"/>
        <end position="85"/>
    </location>
</feature>
<keyword evidence="2" id="KW-1133">Transmembrane helix</keyword>
<feature type="region of interest" description="Disordered" evidence="1">
    <location>
        <begin position="92"/>
        <end position="124"/>
    </location>
</feature>
<evidence type="ECO:0000256" key="2">
    <source>
        <dbReference type="SAM" id="Phobius"/>
    </source>
</evidence>
<dbReference type="NCBIfam" id="NF009316">
    <property type="entry name" value="PRK12674.1-5"/>
    <property type="match status" value="1"/>
</dbReference>
<evidence type="ECO:0000313" key="3">
    <source>
        <dbReference type="EMBL" id="SPJ23270.1"/>
    </source>
</evidence>
<feature type="transmembrane region" description="Helical" evidence="2">
    <location>
        <begin position="6"/>
        <end position="28"/>
    </location>
</feature>
<dbReference type="GO" id="GO:0015385">
    <property type="term" value="F:sodium:proton antiporter activity"/>
    <property type="evidence" value="ECO:0007669"/>
    <property type="project" value="TreeGrafter"/>
</dbReference>
<dbReference type="RefSeq" id="WP_108893122.1">
    <property type="nucleotide sequence ID" value="NZ_ONZF01000002.1"/>
</dbReference>
<proteinExistence type="predicted"/>
<keyword evidence="2" id="KW-0472">Membrane</keyword>
<dbReference type="EMBL" id="ONZF01000002">
    <property type="protein sequence ID" value="SPJ23270.1"/>
    <property type="molecule type" value="Genomic_DNA"/>
</dbReference>
<gene>
    <name evidence="3" type="primary">mrpG</name>
    <name evidence="3" type="ORF">PAA8504_01080</name>
</gene>
<dbReference type="OrthoDB" id="4427992at2"/>
<accession>A0A2R8BT13</accession>
<keyword evidence="2" id="KW-0812">Transmembrane</keyword>
<dbReference type="PANTHER" id="PTHR34703:SF1">
    <property type="entry name" value="ANTIPORTER SUBUNIT MNHG2-RELATED"/>
    <property type="match status" value="1"/>
</dbReference>
<keyword evidence="4" id="KW-1185">Reference proteome</keyword>
<feature type="transmembrane region" description="Helical" evidence="2">
    <location>
        <begin position="40"/>
        <end position="59"/>
    </location>
</feature>
<dbReference type="AlphaFoldDB" id="A0A2R8BT13"/>
<evidence type="ECO:0000256" key="1">
    <source>
        <dbReference type="SAM" id="MobiDB-lite"/>
    </source>
</evidence>
<dbReference type="NCBIfam" id="TIGR01300">
    <property type="entry name" value="CPA3_mnhG_phaG"/>
    <property type="match status" value="1"/>
</dbReference>
<protein>
    <submittedName>
        <fullName evidence="3">Na(+)/H(+) antiporter subunit G</fullName>
    </submittedName>
</protein>
<dbReference type="Pfam" id="PF03334">
    <property type="entry name" value="PhaG_MnhG_YufB"/>
    <property type="match status" value="1"/>
</dbReference>
<dbReference type="Proteomes" id="UP000244912">
    <property type="component" value="Unassembled WGS sequence"/>
</dbReference>
<organism evidence="3 4">
    <name type="scientific">Palleronia abyssalis</name>
    <dbReference type="NCBI Taxonomy" id="1501240"/>
    <lineage>
        <taxon>Bacteria</taxon>
        <taxon>Pseudomonadati</taxon>
        <taxon>Pseudomonadota</taxon>
        <taxon>Alphaproteobacteria</taxon>
        <taxon>Rhodobacterales</taxon>
        <taxon>Roseobacteraceae</taxon>
        <taxon>Palleronia</taxon>
    </lineage>
</organism>
<reference evidence="3 4" key="1">
    <citation type="submission" date="2018-03" db="EMBL/GenBank/DDBJ databases">
        <authorList>
            <person name="Keele B.F."/>
        </authorList>
    </citation>
    <scope>NUCLEOTIDE SEQUENCE [LARGE SCALE GENOMIC DNA]</scope>
    <source>
        <strain evidence="3 4">CECT 8504</strain>
    </source>
</reference>
<name>A0A2R8BT13_9RHOB</name>